<reference evidence="1" key="1">
    <citation type="submission" date="2018-05" db="EMBL/GenBank/DDBJ databases">
        <authorList>
            <person name="Lanie J.A."/>
            <person name="Ng W.-L."/>
            <person name="Kazmierczak K.M."/>
            <person name="Andrzejewski T.M."/>
            <person name="Davidsen T.M."/>
            <person name="Wayne K.J."/>
            <person name="Tettelin H."/>
            <person name="Glass J.I."/>
            <person name="Rusch D."/>
            <person name="Podicherti R."/>
            <person name="Tsui H.-C.T."/>
            <person name="Winkler M.E."/>
        </authorList>
    </citation>
    <scope>NUCLEOTIDE SEQUENCE</scope>
</reference>
<sequence length="93" mass="10647">MEDRVETGYEMSYRAVHAINAGAQYHADSTRVVTTYSSDLSGLLLHLIARVNGAPGRIRTCDPRLRRPMLYPTELRAHYLHSRSYKGRRKTTI</sequence>
<accession>A0A381YUA6</accession>
<gene>
    <name evidence="1" type="ORF">METZ01_LOCUS133449</name>
</gene>
<proteinExistence type="predicted"/>
<evidence type="ECO:0000313" key="1">
    <source>
        <dbReference type="EMBL" id="SVA80595.1"/>
    </source>
</evidence>
<dbReference type="AlphaFoldDB" id="A0A381YUA6"/>
<organism evidence="1">
    <name type="scientific">marine metagenome</name>
    <dbReference type="NCBI Taxonomy" id="408172"/>
    <lineage>
        <taxon>unclassified sequences</taxon>
        <taxon>metagenomes</taxon>
        <taxon>ecological metagenomes</taxon>
    </lineage>
</organism>
<dbReference type="AntiFam" id="ANF00012">
    <property type="entry name" value="tRNA translation"/>
</dbReference>
<protein>
    <submittedName>
        <fullName evidence="1">Uncharacterized protein</fullName>
    </submittedName>
</protein>
<dbReference type="EMBL" id="UINC01019079">
    <property type="protein sequence ID" value="SVA80595.1"/>
    <property type="molecule type" value="Genomic_DNA"/>
</dbReference>
<name>A0A381YUA6_9ZZZZ</name>